<reference evidence="1" key="1">
    <citation type="thesis" date="2015" institute="Rutgers" country="The State University of New Jersey, 14 College Farm Rd., New Brunswick, NJ, USA">
        <title>Ammonia toxicity in bacteria and its implications for treatment of and resource recovery from highly nitrogenous organic wastes.</title>
        <authorList>
            <person name="Luther A.K."/>
        </authorList>
    </citation>
    <scope>NUCLEOTIDE SEQUENCE</scope>
    <source>
        <strain evidence="1">RT-10B</strain>
    </source>
</reference>
<dbReference type="AlphaFoldDB" id="A0A2P7Q1Q1"/>
<protein>
    <submittedName>
        <fullName evidence="1">Uncharacterized protein</fullName>
    </submittedName>
</protein>
<keyword evidence="2" id="KW-1185">Reference proteome</keyword>
<name>A0A2P7Q1Q1_9FIRM</name>
<organism evidence="1 2">
    <name type="scientific">Peptostreptococcus russellii</name>
    <dbReference type="NCBI Taxonomy" id="215200"/>
    <lineage>
        <taxon>Bacteria</taxon>
        <taxon>Bacillati</taxon>
        <taxon>Bacillota</taxon>
        <taxon>Clostridia</taxon>
        <taxon>Peptostreptococcales</taxon>
        <taxon>Peptostreptococcaceae</taxon>
        <taxon>Peptostreptococcus</taxon>
    </lineage>
</organism>
<dbReference type="EMBL" id="JYGE01000003">
    <property type="protein sequence ID" value="PSJ31894.1"/>
    <property type="molecule type" value="Genomic_DNA"/>
</dbReference>
<dbReference type="RefSeq" id="WP_106776654.1">
    <property type="nucleotide sequence ID" value="NZ_JYGE01000003.1"/>
</dbReference>
<evidence type="ECO:0000313" key="1">
    <source>
        <dbReference type="EMBL" id="PSJ31894.1"/>
    </source>
</evidence>
<proteinExistence type="predicted"/>
<evidence type="ECO:0000313" key="2">
    <source>
        <dbReference type="Proteomes" id="UP000241434"/>
    </source>
</evidence>
<dbReference type="OrthoDB" id="1750182at2"/>
<accession>A0A2P7Q1Q1</accession>
<dbReference type="Proteomes" id="UP000241434">
    <property type="component" value="Unassembled WGS sequence"/>
</dbReference>
<sequence>MDFKFDREIMKWFDSFFEDKIDIFNVSNFLCSMQEFDSKKRTDNLIILEKENSNYWRLEFSIPKNYVIKLKKNVHPFFGEYIYDEISIYSDDKIYDFINRYIMKIMNNIVKYSYYPLEKVYYMDYNDDFISKCRYLQVGEKRVIDEDLYLIALSNKSFDFFNFAKTFKLNLSFEPSKGEDLLDSILDLRKSIIVNG</sequence>
<gene>
    <name evidence="1" type="ORF">UF10_04615</name>
</gene>
<comment type="caution">
    <text evidence="1">The sequence shown here is derived from an EMBL/GenBank/DDBJ whole genome shotgun (WGS) entry which is preliminary data.</text>
</comment>